<evidence type="ECO:0000256" key="3">
    <source>
        <dbReference type="RuleBase" id="RU003560"/>
    </source>
</evidence>
<name>A0A971M1N1_9BACT</name>
<proteinExistence type="inferred from homology"/>
<comment type="similarity">
    <text evidence="3">Belongs to the class-III pyridoxal-phosphate-dependent aminotransferase family.</text>
</comment>
<dbReference type="Proteomes" id="UP000777265">
    <property type="component" value="Unassembled WGS sequence"/>
</dbReference>
<dbReference type="GO" id="GO:0008483">
    <property type="term" value="F:transaminase activity"/>
    <property type="evidence" value="ECO:0007669"/>
    <property type="project" value="UniProtKB-KW"/>
</dbReference>
<evidence type="ECO:0000256" key="2">
    <source>
        <dbReference type="ARBA" id="ARBA00022898"/>
    </source>
</evidence>
<protein>
    <submittedName>
        <fullName evidence="4">Aspartate aminotransferase family protein</fullName>
    </submittedName>
</protein>
<keyword evidence="4" id="KW-0032">Aminotransferase</keyword>
<evidence type="ECO:0000313" key="4">
    <source>
        <dbReference type="EMBL" id="NLW34273.1"/>
    </source>
</evidence>
<dbReference type="AlphaFoldDB" id="A0A971M1N1"/>
<dbReference type="PANTHER" id="PTHR43713:SF3">
    <property type="entry name" value="GLUTAMATE-1-SEMIALDEHYDE 2,1-AMINOMUTASE 1, CHLOROPLASTIC-RELATED"/>
    <property type="match status" value="1"/>
</dbReference>
<dbReference type="GO" id="GO:0030170">
    <property type="term" value="F:pyridoxal phosphate binding"/>
    <property type="evidence" value="ECO:0007669"/>
    <property type="project" value="InterPro"/>
</dbReference>
<keyword evidence="4" id="KW-0808">Transferase</keyword>
<comment type="cofactor">
    <cofactor evidence="1">
        <name>pyridoxal 5'-phosphate</name>
        <dbReference type="ChEBI" id="CHEBI:597326"/>
    </cofactor>
</comment>
<evidence type="ECO:0000313" key="5">
    <source>
        <dbReference type="Proteomes" id="UP000777265"/>
    </source>
</evidence>
<dbReference type="PROSITE" id="PS00600">
    <property type="entry name" value="AA_TRANSFER_CLASS_3"/>
    <property type="match status" value="1"/>
</dbReference>
<dbReference type="PANTHER" id="PTHR43713">
    <property type="entry name" value="GLUTAMATE-1-SEMIALDEHYDE 2,1-AMINOMUTASE"/>
    <property type="match status" value="1"/>
</dbReference>
<dbReference type="Gene3D" id="3.40.640.10">
    <property type="entry name" value="Type I PLP-dependent aspartate aminotransferase-like (Major domain)"/>
    <property type="match status" value="1"/>
</dbReference>
<comment type="caution">
    <text evidence="4">The sequence shown here is derived from an EMBL/GenBank/DDBJ whole genome shotgun (WGS) entry which is preliminary data.</text>
</comment>
<sequence length="443" mass="48935">MKLDKSKELWEEGKKYMPRGVSAGGRLNVACDMPHYIDHAEGARLYTADGEEFIDYHGGSGASMFGHKHPRIKAALEECIDKGFLMNFDTEKTLEFAKNFTTLVPTVEKFRLLNSGTEATMAAIRIARGYTGKDIIIKLDGHFHGMHEMVWYNHNYYPPIENGICETVPDSAGIPHACTELVKVAESNNFDAVEKLVEQYRGRVAAIIFEPICFNVGCSVMRPEFIKGIRKLCDDEGICMIMDEVITGLRFRPGSAAGYYGVQPDITTFGKALGSGASISLVGGKAKVMDICSPGGIVGVSGTNSGNQLSVYAANACVKMALEPGFYENIESLGGRLYGGMEDLMKKHGLPGHVSGMGARFALYWGYEDREIDNDLRLSQKLFRRDMANAFINGALDEGLYFHSYWNADIPSHCGFSVQHTLEDIDYSLEKMDLVMKGMKKLV</sequence>
<dbReference type="EMBL" id="JAAYEE010000035">
    <property type="protein sequence ID" value="NLW34273.1"/>
    <property type="molecule type" value="Genomic_DNA"/>
</dbReference>
<evidence type="ECO:0000256" key="1">
    <source>
        <dbReference type="ARBA" id="ARBA00001933"/>
    </source>
</evidence>
<dbReference type="InterPro" id="IPR049704">
    <property type="entry name" value="Aminotrans_3_PPA_site"/>
</dbReference>
<dbReference type="SUPFAM" id="SSF53383">
    <property type="entry name" value="PLP-dependent transferases"/>
    <property type="match status" value="1"/>
</dbReference>
<reference evidence="4" key="1">
    <citation type="journal article" date="2020" name="Biotechnol. Biofuels">
        <title>New insights from the biogas microbiome by comprehensive genome-resolved metagenomics of nearly 1600 species originating from multiple anaerobic digesters.</title>
        <authorList>
            <person name="Campanaro S."/>
            <person name="Treu L."/>
            <person name="Rodriguez-R L.M."/>
            <person name="Kovalovszki A."/>
            <person name="Ziels R.M."/>
            <person name="Maus I."/>
            <person name="Zhu X."/>
            <person name="Kougias P.G."/>
            <person name="Basile A."/>
            <person name="Luo G."/>
            <person name="Schluter A."/>
            <person name="Konstantinidis K.T."/>
            <person name="Angelidaki I."/>
        </authorList>
    </citation>
    <scope>NUCLEOTIDE SEQUENCE</scope>
    <source>
        <strain evidence="4">AS06rmzACSIP_7</strain>
    </source>
</reference>
<dbReference type="Gene3D" id="3.90.1150.10">
    <property type="entry name" value="Aspartate Aminotransferase, domain 1"/>
    <property type="match status" value="1"/>
</dbReference>
<dbReference type="InterPro" id="IPR015424">
    <property type="entry name" value="PyrdxlP-dep_Trfase"/>
</dbReference>
<dbReference type="Pfam" id="PF00202">
    <property type="entry name" value="Aminotran_3"/>
    <property type="match status" value="1"/>
</dbReference>
<dbReference type="InterPro" id="IPR015422">
    <property type="entry name" value="PyrdxlP-dep_Trfase_small"/>
</dbReference>
<reference evidence="4" key="2">
    <citation type="submission" date="2020-01" db="EMBL/GenBank/DDBJ databases">
        <authorList>
            <person name="Campanaro S."/>
        </authorList>
    </citation>
    <scope>NUCLEOTIDE SEQUENCE</scope>
    <source>
        <strain evidence="4">AS06rmzACSIP_7</strain>
    </source>
</reference>
<accession>A0A971M1N1</accession>
<dbReference type="InterPro" id="IPR015421">
    <property type="entry name" value="PyrdxlP-dep_Trfase_major"/>
</dbReference>
<dbReference type="CDD" id="cd00610">
    <property type="entry name" value="OAT_like"/>
    <property type="match status" value="1"/>
</dbReference>
<gene>
    <name evidence="4" type="ORF">GXY80_02160</name>
</gene>
<keyword evidence="2 3" id="KW-0663">Pyridoxal phosphate</keyword>
<dbReference type="InterPro" id="IPR005814">
    <property type="entry name" value="Aminotrans_3"/>
</dbReference>
<organism evidence="4 5">
    <name type="scientific">Syntrophorhabdus aromaticivorans</name>
    <dbReference type="NCBI Taxonomy" id="328301"/>
    <lineage>
        <taxon>Bacteria</taxon>
        <taxon>Pseudomonadati</taxon>
        <taxon>Thermodesulfobacteriota</taxon>
        <taxon>Syntrophorhabdia</taxon>
        <taxon>Syntrophorhabdales</taxon>
        <taxon>Syntrophorhabdaceae</taxon>
        <taxon>Syntrophorhabdus</taxon>
    </lineage>
</organism>